<keyword evidence="2" id="KW-0378">Hydrolase</keyword>
<reference evidence="7" key="1">
    <citation type="submission" date="2018-10" db="EMBL/GenBank/DDBJ databases">
        <title>Schaedlerella arabinophila gen. nov. sp. nov., isolated from the mouse intestinal tract and comparative analysis with the genome of the closely related altered Schaedler flora strain ASF502.</title>
        <authorList>
            <person name="Miyake S."/>
            <person name="Soh M."/>
            <person name="Seedorf H."/>
        </authorList>
    </citation>
    <scope>NUCLEOTIDE SEQUENCE [LARGE SCALE GENOMIC DNA]</scope>
    <source>
        <strain evidence="7">DSM 106076</strain>
    </source>
</reference>
<evidence type="ECO:0000256" key="2">
    <source>
        <dbReference type="ARBA" id="ARBA00022801"/>
    </source>
</evidence>
<dbReference type="GO" id="GO:0005524">
    <property type="term" value="F:ATP binding"/>
    <property type="evidence" value="ECO:0007669"/>
    <property type="project" value="UniProtKB-KW"/>
</dbReference>
<feature type="domain" description="Helicase ATP-binding" evidence="5">
    <location>
        <begin position="15"/>
        <end position="192"/>
    </location>
</feature>
<dbReference type="InterPro" id="IPR001650">
    <property type="entry name" value="Helicase_C-like"/>
</dbReference>
<dbReference type="SUPFAM" id="SSF52540">
    <property type="entry name" value="P-loop containing nucleoside triphosphate hydrolases"/>
    <property type="match status" value="1"/>
</dbReference>
<dbReference type="EMBL" id="RHJS01000002">
    <property type="protein sequence ID" value="RRK33408.1"/>
    <property type="molecule type" value="Genomic_DNA"/>
</dbReference>
<dbReference type="InterPro" id="IPR027417">
    <property type="entry name" value="P-loop_NTPase"/>
</dbReference>
<evidence type="ECO:0000256" key="1">
    <source>
        <dbReference type="ARBA" id="ARBA00022741"/>
    </source>
</evidence>
<name>A0A3R8M0S3_9FIRM</name>
<dbReference type="RefSeq" id="WP_125128670.1">
    <property type="nucleotide sequence ID" value="NZ_RHJS01000002.1"/>
</dbReference>
<keyword evidence="3 7" id="KW-0347">Helicase</keyword>
<evidence type="ECO:0000313" key="7">
    <source>
        <dbReference type="EMBL" id="RRK33408.1"/>
    </source>
</evidence>
<dbReference type="GO" id="GO:0016787">
    <property type="term" value="F:hydrolase activity"/>
    <property type="evidence" value="ECO:0007669"/>
    <property type="project" value="UniProtKB-KW"/>
</dbReference>
<keyword evidence="8" id="KW-1185">Reference proteome</keyword>
<dbReference type="Gene3D" id="3.40.50.300">
    <property type="entry name" value="P-loop containing nucleotide triphosphate hydrolases"/>
    <property type="match status" value="2"/>
</dbReference>
<dbReference type="SMART" id="SM00487">
    <property type="entry name" value="DEXDc"/>
    <property type="match status" value="1"/>
</dbReference>
<evidence type="ECO:0000259" key="5">
    <source>
        <dbReference type="PROSITE" id="PS51192"/>
    </source>
</evidence>
<comment type="caution">
    <text evidence="7">The sequence shown here is derived from an EMBL/GenBank/DDBJ whole genome shotgun (WGS) entry which is preliminary data.</text>
</comment>
<organism evidence="7 8">
    <name type="scientific">Schaedlerella arabinosiphila</name>
    <dbReference type="NCBI Taxonomy" id="2044587"/>
    <lineage>
        <taxon>Bacteria</taxon>
        <taxon>Bacillati</taxon>
        <taxon>Bacillota</taxon>
        <taxon>Clostridia</taxon>
        <taxon>Lachnospirales</taxon>
        <taxon>Lachnospiraceae</taxon>
        <taxon>Schaedlerella</taxon>
    </lineage>
</organism>
<dbReference type="GO" id="GO:0003677">
    <property type="term" value="F:DNA binding"/>
    <property type="evidence" value="ECO:0007669"/>
    <property type="project" value="InterPro"/>
</dbReference>
<feature type="domain" description="Helicase C-terminal" evidence="6">
    <location>
        <begin position="296"/>
        <end position="459"/>
    </location>
</feature>
<accession>A0A3R8M0S3</accession>
<dbReference type="Pfam" id="PF00271">
    <property type="entry name" value="Helicase_C"/>
    <property type="match status" value="1"/>
</dbReference>
<dbReference type="GO" id="GO:0004386">
    <property type="term" value="F:helicase activity"/>
    <property type="evidence" value="ECO:0007669"/>
    <property type="project" value="UniProtKB-KW"/>
</dbReference>
<proteinExistence type="predicted"/>
<dbReference type="PROSITE" id="PS51194">
    <property type="entry name" value="HELICASE_CTER"/>
    <property type="match status" value="1"/>
</dbReference>
<dbReference type="PANTHER" id="PTHR11274">
    <property type="entry name" value="RAD25/XP-B DNA REPAIR HELICASE"/>
    <property type="match status" value="1"/>
</dbReference>
<dbReference type="InterPro" id="IPR014001">
    <property type="entry name" value="Helicase_ATP-bd"/>
</dbReference>
<dbReference type="Proteomes" id="UP000274920">
    <property type="component" value="Unassembled WGS sequence"/>
</dbReference>
<keyword evidence="1" id="KW-0547">Nucleotide-binding</keyword>
<dbReference type="InterPro" id="IPR050615">
    <property type="entry name" value="ATP-dep_DNA_Helicase"/>
</dbReference>
<evidence type="ECO:0000256" key="3">
    <source>
        <dbReference type="ARBA" id="ARBA00022806"/>
    </source>
</evidence>
<protein>
    <submittedName>
        <fullName evidence="7">DEAD/DEAH box helicase</fullName>
    </submittedName>
</protein>
<evidence type="ECO:0000256" key="4">
    <source>
        <dbReference type="ARBA" id="ARBA00022840"/>
    </source>
</evidence>
<sequence>MEEKKLYQWQEECLERWFSNQGRGMVQAVTGSGKTLLALTAADRLEQMLGQELHVKIVVPSGALMRQWDRALREHLAPYGEKRPSVSMRGLIGLRGSGHQASSDCRYMIYVINSARYELARQILAELRRGDAVLLIADECHHYVSGQNQLIFEFLPYINPDETQFYSLGLSATLPSGQARNFLASVLGRKIYSYGMSRASAQHTVCQYDIYHIGLSFEKEEKYEYDELTNAMLTMYRKLKEEQPFLGKLSQSEFYELLRTMAAGKNREIAETASKYMYLSYKRKSLVCQASARISCVCELIKNLAPHEKILIFGERIDQAEELYCLLQERYPGRVGRYHSKMGEQANRNVLERFRVNDIRILITCKSMDEGVDLPDAAVGIILSGTSAQRQRVQRLGRIIRKKEGKSKASMYYLHITETSEEVCFLPDTGENRLFELEYIPKIQAFSHPRYDRRAERILEKMQRAGKSEEQLREARRCLRLGIVRSDWLREPEEIAGYIKGARYAGEKNYWICMKKMADEKCTGG</sequence>
<dbReference type="PROSITE" id="PS51192">
    <property type="entry name" value="HELICASE_ATP_BIND_1"/>
    <property type="match status" value="1"/>
</dbReference>
<dbReference type="SMART" id="SM00490">
    <property type="entry name" value="HELICc"/>
    <property type="match status" value="1"/>
</dbReference>
<dbReference type="Pfam" id="PF04851">
    <property type="entry name" value="ResIII"/>
    <property type="match status" value="1"/>
</dbReference>
<gene>
    <name evidence="7" type="ORF">EBB54_20200</name>
</gene>
<dbReference type="AlphaFoldDB" id="A0A3R8M0S3"/>
<evidence type="ECO:0000313" key="8">
    <source>
        <dbReference type="Proteomes" id="UP000274920"/>
    </source>
</evidence>
<evidence type="ECO:0000259" key="6">
    <source>
        <dbReference type="PROSITE" id="PS51194"/>
    </source>
</evidence>
<keyword evidence="4" id="KW-0067">ATP-binding</keyword>
<dbReference type="PANTHER" id="PTHR11274:SF0">
    <property type="entry name" value="GENERAL TRANSCRIPTION AND DNA REPAIR FACTOR IIH HELICASE SUBUNIT XPB"/>
    <property type="match status" value="1"/>
</dbReference>
<dbReference type="InterPro" id="IPR006935">
    <property type="entry name" value="Helicase/UvrB_N"/>
</dbReference>